<dbReference type="PANTHER" id="PTHR43479:SF23">
    <property type="entry name" value="HTH TETR-TYPE DOMAIN-CONTAINING PROTEIN"/>
    <property type="match status" value="1"/>
</dbReference>
<comment type="caution">
    <text evidence="4">The sequence shown here is derived from an EMBL/GenBank/DDBJ whole genome shotgun (WGS) entry which is preliminary data.</text>
</comment>
<keyword evidence="5" id="KW-1185">Reference proteome</keyword>
<reference evidence="4 5" key="1">
    <citation type="submission" date="2024-09" db="EMBL/GenBank/DDBJ databases">
        <authorList>
            <person name="Sun Q."/>
            <person name="Mori K."/>
        </authorList>
    </citation>
    <scope>NUCLEOTIDE SEQUENCE [LARGE SCALE GENOMIC DNA]</scope>
    <source>
        <strain evidence="4 5">CCM 4839</strain>
    </source>
</reference>
<dbReference type="InterPro" id="IPR009057">
    <property type="entry name" value="Homeodomain-like_sf"/>
</dbReference>
<feature type="domain" description="HTH tetR-type" evidence="3">
    <location>
        <begin position="11"/>
        <end position="71"/>
    </location>
</feature>
<feature type="DNA-binding region" description="H-T-H motif" evidence="2">
    <location>
        <begin position="34"/>
        <end position="53"/>
    </location>
</feature>
<evidence type="ECO:0000259" key="3">
    <source>
        <dbReference type="PROSITE" id="PS50977"/>
    </source>
</evidence>
<dbReference type="Pfam" id="PF00440">
    <property type="entry name" value="TetR_N"/>
    <property type="match status" value="1"/>
</dbReference>
<dbReference type="PROSITE" id="PS50977">
    <property type="entry name" value="HTH_TETR_2"/>
    <property type="match status" value="1"/>
</dbReference>
<dbReference type="Pfam" id="PF14278">
    <property type="entry name" value="TetR_C_8"/>
    <property type="match status" value="1"/>
</dbReference>
<evidence type="ECO:0000313" key="4">
    <source>
        <dbReference type="EMBL" id="MFC0389796.1"/>
    </source>
</evidence>
<protein>
    <submittedName>
        <fullName evidence="4">TetR/AcrR family transcriptional regulator</fullName>
    </submittedName>
</protein>
<dbReference type="SUPFAM" id="SSF46689">
    <property type="entry name" value="Homeodomain-like"/>
    <property type="match status" value="1"/>
</dbReference>
<accession>A0ABV6J1Q3</accession>
<gene>
    <name evidence="4" type="ORF">ACFFJ8_00250</name>
</gene>
<dbReference type="PANTHER" id="PTHR43479">
    <property type="entry name" value="ACREF/ENVCD OPERON REPRESSOR-RELATED"/>
    <property type="match status" value="1"/>
</dbReference>
<evidence type="ECO:0000256" key="1">
    <source>
        <dbReference type="ARBA" id="ARBA00023125"/>
    </source>
</evidence>
<sequence>MNTKKTDPRVIRTRQLLRQALIDLLEERDLEHISVQDIADRATIKRATFYLHFEDKQAFVVRYMDEILAELRQNIIVSSDDPDDFDFLSGEPHPSFVRLFHHISERFNIYHALLVRNRLPYFAAGVLQIIHEFIAEGIDYAEPDDRNLTAAREVAIKYVESAFLEVIIWWIGNMMPYSEEDMAGQLMRLSIRGPYRQIPDRRSPMS</sequence>
<evidence type="ECO:0000313" key="5">
    <source>
        <dbReference type="Proteomes" id="UP001589818"/>
    </source>
</evidence>
<dbReference type="Gene3D" id="1.10.357.10">
    <property type="entry name" value="Tetracycline Repressor, domain 2"/>
    <property type="match status" value="1"/>
</dbReference>
<proteinExistence type="predicted"/>
<evidence type="ECO:0000256" key="2">
    <source>
        <dbReference type="PROSITE-ProRule" id="PRU00335"/>
    </source>
</evidence>
<dbReference type="InterPro" id="IPR039532">
    <property type="entry name" value="TetR_C_Firmicutes"/>
</dbReference>
<keyword evidence="1 2" id="KW-0238">DNA-binding</keyword>
<dbReference type="Proteomes" id="UP001589818">
    <property type="component" value="Unassembled WGS sequence"/>
</dbReference>
<organism evidence="4 5">
    <name type="scientific">Paenibacillus mendelii</name>
    <dbReference type="NCBI Taxonomy" id="206163"/>
    <lineage>
        <taxon>Bacteria</taxon>
        <taxon>Bacillati</taxon>
        <taxon>Bacillota</taxon>
        <taxon>Bacilli</taxon>
        <taxon>Bacillales</taxon>
        <taxon>Paenibacillaceae</taxon>
        <taxon>Paenibacillus</taxon>
    </lineage>
</organism>
<name>A0ABV6J1Q3_9BACL</name>
<dbReference type="EMBL" id="JBHLVF010000001">
    <property type="protein sequence ID" value="MFC0389796.1"/>
    <property type="molecule type" value="Genomic_DNA"/>
</dbReference>
<dbReference type="InterPro" id="IPR001647">
    <property type="entry name" value="HTH_TetR"/>
</dbReference>
<dbReference type="RefSeq" id="WP_204822492.1">
    <property type="nucleotide sequence ID" value="NZ_JANHOF010000019.1"/>
</dbReference>
<dbReference type="InterPro" id="IPR050624">
    <property type="entry name" value="HTH-type_Tx_Regulator"/>
</dbReference>